<keyword evidence="5" id="KW-0809">Transit peptide</keyword>
<dbReference type="Proteomes" id="UP000036987">
    <property type="component" value="Unassembled WGS sequence"/>
</dbReference>
<keyword evidence="2" id="KW-0150">Chloroplast</keyword>
<dbReference type="PANTHER" id="PTHR47377">
    <property type="entry name" value="RHODANESE-LIKE DOMAIN-CONTAINING PROTEIN 4, CHLOROPLASTIC"/>
    <property type="match status" value="1"/>
</dbReference>
<organism evidence="12 13">
    <name type="scientific">Zostera marina</name>
    <name type="common">Eelgrass</name>
    <dbReference type="NCBI Taxonomy" id="29655"/>
    <lineage>
        <taxon>Eukaryota</taxon>
        <taxon>Viridiplantae</taxon>
        <taxon>Streptophyta</taxon>
        <taxon>Embryophyta</taxon>
        <taxon>Tracheophyta</taxon>
        <taxon>Spermatophyta</taxon>
        <taxon>Magnoliopsida</taxon>
        <taxon>Liliopsida</taxon>
        <taxon>Zosteraceae</taxon>
        <taxon>Zostera</taxon>
    </lineage>
</organism>
<name>A0A0K9PYK2_ZOSMR</name>
<dbReference type="STRING" id="29655.A0A0K9PYK2"/>
<evidence type="ECO:0000313" key="13">
    <source>
        <dbReference type="Proteomes" id="UP000036987"/>
    </source>
</evidence>
<evidence type="ECO:0000256" key="8">
    <source>
        <dbReference type="ARBA" id="ARBA00058574"/>
    </source>
</evidence>
<dbReference type="InterPro" id="IPR044240">
    <property type="entry name" value="STR4-like"/>
</dbReference>
<feature type="region of interest" description="Disordered" evidence="11">
    <location>
        <begin position="381"/>
        <end position="405"/>
    </location>
</feature>
<dbReference type="OrthoDB" id="1927399at2759"/>
<evidence type="ECO:0000313" key="12">
    <source>
        <dbReference type="EMBL" id="KMZ73310.1"/>
    </source>
</evidence>
<comment type="subunit">
    <text evidence="9">Component of high molecular weight thylakoid LFNRs-containing protein complexes containing LIR1, LFNR1, LFNR2, TIC62 and TROL proteins.</text>
</comment>
<dbReference type="FunFam" id="3.40.250.10:FF:000044">
    <property type="entry name" value="Rhodanese-like domain-containing protein 4, chloroplastic"/>
    <property type="match status" value="1"/>
</dbReference>
<dbReference type="PANTHER" id="PTHR47377:SF1">
    <property type="entry name" value="RHODANESE-LIKE DOMAIN-CONTAINING PROTEIN 4, CHLOROPLASTIC"/>
    <property type="match status" value="1"/>
</dbReference>
<evidence type="ECO:0000256" key="5">
    <source>
        <dbReference type="ARBA" id="ARBA00022946"/>
    </source>
</evidence>
<proteinExistence type="predicted"/>
<evidence type="ECO:0000256" key="1">
    <source>
        <dbReference type="ARBA" id="ARBA00004454"/>
    </source>
</evidence>
<dbReference type="InterPro" id="IPR036873">
    <property type="entry name" value="Rhodanese-like_dom_sf"/>
</dbReference>
<evidence type="ECO:0000256" key="6">
    <source>
        <dbReference type="ARBA" id="ARBA00022989"/>
    </source>
</evidence>
<comment type="function">
    <text evidence="8">Rhodanese domain-containing protein required for anchoring ferredoxin--NADP reductase to the thylakoid membranes and sustaining efficient linear electron flow (LEF).</text>
</comment>
<protein>
    <recommendedName>
        <fullName evidence="10">Protein THYLAKOID RHODANESE-LIKE, chloroplastic</fullName>
    </recommendedName>
</protein>
<keyword evidence="7" id="KW-0472">Membrane</keyword>
<dbReference type="GO" id="GO:0009772">
    <property type="term" value="P:photosynthetic electron transport in photosystem II"/>
    <property type="evidence" value="ECO:0000318"/>
    <property type="project" value="GO_Central"/>
</dbReference>
<sequence length="405" mass="42695">MGVLIAATSVAIHRPIVSIGKIPNSKPKLPNIIQQTQSRITKGLALATVTLSSISAASTAVKAVTYEEALAQSSGSVEGFSLDPLVIGGVLLAVAVPLILTQVFGGKSSKFGVETPGNAYKRLSEDPDTEVVDIREKKEIRESGTPNLKSLKKKVASIGYNRDDKLGFLKKLGLKFKNPENTTLIILDTLTGDSEMVAELVTLNEFKAAYAVRDGAEGPRGWKNSGLPWSSPKKSLLANVDIDISGFVDAITGAFGDGEQEQNLSVLGLAAVAGLSLLAISEIEIALQILGSIAVIQFSTKKLLFAEDRKVTLKKVDEFLTKEIAPLELASDIKMIGTALLPISINTLPSLPAPVEVTIPVPVEVTPPPPVAEVIAAVQPSSKPSSPFASYADFKPPCSPSPSKP</sequence>
<reference evidence="13" key="1">
    <citation type="journal article" date="2016" name="Nature">
        <title>The genome of the seagrass Zostera marina reveals angiosperm adaptation to the sea.</title>
        <authorList>
            <person name="Olsen J.L."/>
            <person name="Rouze P."/>
            <person name="Verhelst B."/>
            <person name="Lin Y.-C."/>
            <person name="Bayer T."/>
            <person name="Collen J."/>
            <person name="Dattolo E."/>
            <person name="De Paoli E."/>
            <person name="Dittami S."/>
            <person name="Maumus F."/>
            <person name="Michel G."/>
            <person name="Kersting A."/>
            <person name="Lauritano C."/>
            <person name="Lohaus R."/>
            <person name="Toepel M."/>
            <person name="Tonon T."/>
            <person name="Vanneste K."/>
            <person name="Amirebrahimi M."/>
            <person name="Brakel J."/>
            <person name="Bostroem C."/>
            <person name="Chovatia M."/>
            <person name="Grimwood J."/>
            <person name="Jenkins J.W."/>
            <person name="Jueterbock A."/>
            <person name="Mraz A."/>
            <person name="Stam W.T."/>
            <person name="Tice H."/>
            <person name="Bornberg-Bauer E."/>
            <person name="Green P.J."/>
            <person name="Pearson G.A."/>
            <person name="Procaccini G."/>
            <person name="Duarte C.M."/>
            <person name="Schmutz J."/>
            <person name="Reusch T.B.H."/>
            <person name="Van de Peer Y."/>
        </authorList>
    </citation>
    <scope>NUCLEOTIDE SEQUENCE [LARGE SCALE GENOMIC DNA]</scope>
    <source>
        <strain evidence="13">cv. Finnish</strain>
    </source>
</reference>
<gene>
    <name evidence="12" type="ORF">ZOSMA_14G00710</name>
</gene>
<dbReference type="EMBL" id="LFYR01000585">
    <property type="protein sequence ID" value="KMZ73310.1"/>
    <property type="molecule type" value="Genomic_DNA"/>
</dbReference>
<dbReference type="GO" id="GO:0009507">
    <property type="term" value="C:chloroplast"/>
    <property type="evidence" value="ECO:0000318"/>
    <property type="project" value="GO_Central"/>
</dbReference>
<comment type="subcellular location">
    <subcellularLocation>
        <location evidence="1">Plastid</location>
        <location evidence="1">Chloroplast thylakoid membrane</location>
        <topology evidence="1">Multi-pass membrane protein</topology>
    </subcellularLocation>
</comment>
<dbReference type="Gene3D" id="3.40.250.10">
    <property type="entry name" value="Rhodanese-like domain"/>
    <property type="match status" value="1"/>
</dbReference>
<keyword evidence="13" id="KW-1185">Reference proteome</keyword>
<evidence type="ECO:0000256" key="4">
    <source>
        <dbReference type="ARBA" id="ARBA00022692"/>
    </source>
</evidence>
<keyword evidence="4" id="KW-0812">Transmembrane</keyword>
<evidence type="ECO:0000256" key="3">
    <source>
        <dbReference type="ARBA" id="ARBA00022640"/>
    </source>
</evidence>
<comment type="caution">
    <text evidence="12">The sequence shown here is derived from an EMBL/GenBank/DDBJ whole genome shotgun (WGS) entry which is preliminary data.</text>
</comment>
<dbReference type="GO" id="GO:0009535">
    <property type="term" value="C:chloroplast thylakoid membrane"/>
    <property type="evidence" value="ECO:0007669"/>
    <property type="project" value="UniProtKB-SubCell"/>
</dbReference>
<keyword evidence="6" id="KW-1133">Transmembrane helix</keyword>
<keyword evidence="3" id="KW-0934">Plastid</keyword>
<dbReference type="OMA" id="KKWGVES"/>
<dbReference type="SUPFAM" id="SSF52821">
    <property type="entry name" value="Rhodanese/Cell cycle control phosphatase"/>
    <property type="match status" value="1"/>
</dbReference>
<dbReference type="AlphaFoldDB" id="A0A0K9PYK2"/>
<evidence type="ECO:0000256" key="10">
    <source>
        <dbReference type="ARBA" id="ARBA00070712"/>
    </source>
</evidence>
<accession>A0A0K9PYK2</accession>
<evidence type="ECO:0000256" key="7">
    <source>
        <dbReference type="ARBA" id="ARBA00023136"/>
    </source>
</evidence>
<evidence type="ECO:0000256" key="9">
    <source>
        <dbReference type="ARBA" id="ARBA00064364"/>
    </source>
</evidence>
<evidence type="ECO:0000256" key="2">
    <source>
        <dbReference type="ARBA" id="ARBA00022528"/>
    </source>
</evidence>
<evidence type="ECO:0000256" key="11">
    <source>
        <dbReference type="SAM" id="MobiDB-lite"/>
    </source>
</evidence>